<accession>A0A139HZ03</accession>
<keyword evidence="3" id="KW-1185">Reference proteome</keyword>
<proteinExistence type="predicted"/>
<gene>
    <name evidence="2" type="ORF">AC578_10166</name>
</gene>
<dbReference type="Proteomes" id="UP000070133">
    <property type="component" value="Unassembled WGS sequence"/>
</dbReference>
<name>A0A139HZ03_9PEZI</name>
<sequence>MDTMSIGPASSPSTTENQRRTQHGASARPSGILGSQSFVPHTKRDETGLNVLTMNPPPPSPLQISPNTALPKATLGRSLIITTSITISCNVMREMRMCLWILPDRGE</sequence>
<evidence type="ECO:0000256" key="1">
    <source>
        <dbReference type="SAM" id="MobiDB-lite"/>
    </source>
</evidence>
<organism evidence="2 3">
    <name type="scientific">Pseudocercospora eumusae</name>
    <dbReference type="NCBI Taxonomy" id="321146"/>
    <lineage>
        <taxon>Eukaryota</taxon>
        <taxon>Fungi</taxon>
        <taxon>Dikarya</taxon>
        <taxon>Ascomycota</taxon>
        <taxon>Pezizomycotina</taxon>
        <taxon>Dothideomycetes</taxon>
        <taxon>Dothideomycetidae</taxon>
        <taxon>Mycosphaerellales</taxon>
        <taxon>Mycosphaerellaceae</taxon>
        <taxon>Pseudocercospora</taxon>
    </lineage>
</organism>
<evidence type="ECO:0000313" key="2">
    <source>
        <dbReference type="EMBL" id="KXT07613.1"/>
    </source>
</evidence>
<feature type="region of interest" description="Disordered" evidence="1">
    <location>
        <begin position="1"/>
        <end position="65"/>
    </location>
</feature>
<reference evidence="2 3" key="1">
    <citation type="submission" date="2015-07" db="EMBL/GenBank/DDBJ databases">
        <title>Comparative genomics of the Sigatoka disease complex on banana suggests a link between parallel evolutionary changes in Pseudocercospora fijiensis and Pseudocercospora eumusae and increased virulence on the banana host.</title>
        <authorList>
            <person name="Chang T.-C."/>
            <person name="Salvucci A."/>
            <person name="Crous P.W."/>
            <person name="Stergiopoulos I."/>
        </authorList>
    </citation>
    <scope>NUCLEOTIDE SEQUENCE [LARGE SCALE GENOMIC DNA]</scope>
    <source>
        <strain evidence="2 3">CBS 114824</strain>
    </source>
</reference>
<comment type="caution">
    <text evidence="2">The sequence shown here is derived from an EMBL/GenBank/DDBJ whole genome shotgun (WGS) entry which is preliminary data.</text>
</comment>
<protein>
    <submittedName>
        <fullName evidence="2">Uncharacterized protein</fullName>
    </submittedName>
</protein>
<dbReference type="EMBL" id="LFZN01000001">
    <property type="protein sequence ID" value="KXT07613.1"/>
    <property type="molecule type" value="Genomic_DNA"/>
</dbReference>
<evidence type="ECO:0000313" key="3">
    <source>
        <dbReference type="Proteomes" id="UP000070133"/>
    </source>
</evidence>
<dbReference type="AlphaFoldDB" id="A0A139HZ03"/>